<dbReference type="PANTHER" id="PTHR30327:SF1">
    <property type="entry name" value="UPF0301 PROTEIN YQGE"/>
    <property type="match status" value="1"/>
</dbReference>
<evidence type="ECO:0000313" key="4">
    <source>
        <dbReference type="Proteomes" id="UP000268844"/>
    </source>
</evidence>
<evidence type="ECO:0000256" key="1">
    <source>
        <dbReference type="ARBA" id="ARBA00009600"/>
    </source>
</evidence>
<dbReference type="SUPFAM" id="SSF143456">
    <property type="entry name" value="VC0467-like"/>
    <property type="match status" value="1"/>
</dbReference>
<evidence type="ECO:0000256" key="2">
    <source>
        <dbReference type="HAMAP-Rule" id="MF_00758"/>
    </source>
</evidence>
<dbReference type="InterPro" id="IPR003774">
    <property type="entry name" value="AlgH-like"/>
</dbReference>
<protein>
    <recommendedName>
        <fullName evidence="2">UPF0301 protein DEVEQU_01211</fullName>
    </recommendedName>
</protein>
<dbReference type="Gene3D" id="3.40.1740.10">
    <property type="entry name" value="VC0467-like"/>
    <property type="match status" value="1"/>
</dbReference>
<reference evidence="3 4" key="1">
    <citation type="submission" date="2018-12" db="EMBL/GenBank/DDBJ databases">
        <authorList>
            <person name="Criscuolo A."/>
        </authorList>
    </citation>
    <scope>NUCLEOTIDE SEQUENCE [LARGE SCALE GENOMIC DNA]</scope>
    <source>
        <strain evidence="3">ACIP1116281</strain>
    </source>
</reference>
<dbReference type="HAMAP" id="MF_00758">
    <property type="entry name" value="UPF0301"/>
    <property type="match status" value="1"/>
</dbReference>
<dbReference type="EMBL" id="UZWD01000018">
    <property type="protein sequence ID" value="VDS04080.1"/>
    <property type="molecule type" value="Genomic_DNA"/>
</dbReference>
<dbReference type="GO" id="GO:0005829">
    <property type="term" value="C:cytosol"/>
    <property type="evidence" value="ECO:0007669"/>
    <property type="project" value="TreeGrafter"/>
</dbReference>
<organism evidence="3 4">
    <name type="scientific">Devosia equisanguinis</name>
    <dbReference type="NCBI Taxonomy" id="2490941"/>
    <lineage>
        <taxon>Bacteria</taxon>
        <taxon>Pseudomonadati</taxon>
        <taxon>Pseudomonadota</taxon>
        <taxon>Alphaproteobacteria</taxon>
        <taxon>Hyphomicrobiales</taxon>
        <taxon>Devosiaceae</taxon>
        <taxon>Devosia</taxon>
    </lineage>
</organism>
<keyword evidence="4" id="KW-1185">Reference proteome</keyword>
<sequence length="214" mass="22923">MLNCPAAALVRLAGRAGPFTLGIMNSLEGHFLIAMPDMEDERFAESVILIVGHGTEGAMGLVVNHEMANLRFADILDELDLGDPDAVIRLPDAIRQRAVMRGGPVEKGRGFVLHSADYQSGNTYQVSEEVGLTATLDVLKAMAFGPAPRASLLALGCCGWSPGQLEDEISANGWLTAPFSRELLFDVPVEDRYDHALASLHITRASLSTEVGHG</sequence>
<dbReference type="Pfam" id="PF02622">
    <property type="entry name" value="DUF179"/>
    <property type="match status" value="1"/>
</dbReference>
<dbReference type="PANTHER" id="PTHR30327">
    <property type="entry name" value="UNCHARACTERIZED PROTEIN YQGE"/>
    <property type="match status" value="1"/>
</dbReference>
<dbReference type="Proteomes" id="UP000268844">
    <property type="component" value="Unassembled WGS sequence"/>
</dbReference>
<gene>
    <name evidence="3" type="ORF">DEVEQU_01211</name>
</gene>
<evidence type="ECO:0000313" key="3">
    <source>
        <dbReference type="EMBL" id="VDS04080.1"/>
    </source>
</evidence>
<proteinExistence type="inferred from homology"/>
<accession>A0A3S4GGL9</accession>
<comment type="similarity">
    <text evidence="1 2">Belongs to the UPF0301 (AlgH) family.</text>
</comment>
<name>A0A3S4GGL9_9HYPH</name>
<dbReference type="AlphaFoldDB" id="A0A3S4GGL9"/>
<dbReference type="NCBIfam" id="NF001268">
    <property type="entry name" value="PRK00228.1-4"/>
    <property type="match status" value="1"/>
</dbReference>